<sequence>MSHTHLIELYSYIDARRSNAETLRTEAGSSDADREAARGAETFLADTAAFLSSRYHGKLPKRLRARHLPR</sequence>
<name>A0A4U8YGW6_9BACT</name>
<dbReference type="Proteomes" id="UP000507962">
    <property type="component" value="Unassembled WGS sequence"/>
</dbReference>
<dbReference type="EMBL" id="CAADHO010000001">
    <property type="protein sequence ID" value="VFQ42706.1"/>
    <property type="molecule type" value="Genomic_DNA"/>
</dbReference>
<evidence type="ECO:0000313" key="2">
    <source>
        <dbReference type="Proteomes" id="UP000507962"/>
    </source>
</evidence>
<gene>
    <name evidence="1" type="ORF">MSL71_3270</name>
</gene>
<dbReference type="RefSeq" id="WP_180136929.1">
    <property type="nucleotide sequence ID" value="NZ_CAADHO010000001.1"/>
</dbReference>
<reference evidence="1 2" key="1">
    <citation type="submission" date="2019-03" db="EMBL/GenBank/DDBJ databases">
        <authorList>
            <person name="Nijsse B."/>
        </authorList>
    </citation>
    <scope>NUCLEOTIDE SEQUENCE [LARGE SCALE GENOMIC DNA]</scope>
    <source>
        <strain evidence="1">Desulfoluna butyratoxydans MSL71</strain>
    </source>
</reference>
<keyword evidence="2" id="KW-1185">Reference proteome</keyword>
<evidence type="ECO:0000313" key="1">
    <source>
        <dbReference type="EMBL" id="VFQ42706.1"/>
    </source>
</evidence>
<dbReference type="AlphaFoldDB" id="A0A4U8YGW6"/>
<proteinExistence type="predicted"/>
<organism evidence="1 2">
    <name type="scientific">Desulfoluna butyratoxydans</name>
    <dbReference type="NCBI Taxonomy" id="231438"/>
    <lineage>
        <taxon>Bacteria</taxon>
        <taxon>Pseudomonadati</taxon>
        <taxon>Thermodesulfobacteriota</taxon>
        <taxon>Desulfobacteria</taxon>
        <taxon>Desulfobacterales</taxon>
        <taxon>Desulfolunaceae</taxon>
        <taxon>Desulfoluna</taxon>
    </lineage>
</organism>
<protein>
    <submittedName>
        <fullName evidence="1">Uncharacterized protein</fullName>
    </submittedName>
</protein>
<accession>A0A4U8YGW6</accession>